<evidence type="ECO:0000256" key="1">
    <source>
        <dbReference type="SAM" id="Phobius"/>
    </source>
</evidence>
<organism evidence="2">
    <name type="scientific">Serratia fonticola</name>
    <dbReference type="NCBI Taxonomy" id="47917"/>
    <lineage>
        <taxon>Bacteria</taxon>
        <taxon>Pseudomonadati</taxon>
        <taxon>Pseudomonadota</taxon>
        <taxon>Gammaproteobacteria</taxon>
        <taxon>Enterobacterales</taxon>
        <taxon>Yersiniaceae</taxon>
        <taxon>Serratia</taxon>
    </lineage>
</organism>
<keyword evidence="1" id="KW-1133">Transmembrane helix</keyword>
<sequence>MIGHICWSISIEVSLIAVLALFARPITGMWSADNMK</sequence>
<feature type="transmembrane region" description="Helical" evidence="1">
    <location>
        <begin position="7"/>
        <end position="26"/>
    </location>
</feature>
<keyword evidence="1" id="KW-0812">Transmembrane</keyword>
<evidence type="ECO:0000313" key="2">
    <source>
        <dbReference type="EMBL" id="VTR14523.1"/>
    </source>
</evidence>
<proteinExistence type="predicted"/>
<name>A0A4U9T721_SERFO</name>
<gene>
    <name evidence="2" type="ORF">NCTC12965_00011</name>
</gene>
<dbReference type="AlphaFoldDB" id="A0A4U9T721"/>
<keyword evidence="1" id="KW-0472">Membrane</keyword>
<reference evidence="2" key="1">
    <citation type="submission" date="2019-05" db="EMBL/GenBank/DDBJ databases">
        <authorList>
            <consortium name="Pathogen Informatics"/>
        </authorList>
    </citation>
    <scope>NUCLEOTIDE SEQUENCE [LARGE SCALE GENOMIC DNA]</scope>
    <source>
        <strain evidence="2">NCTC12965</strain>
    </source>
</reference>
<accession>A0A4U9T721</accession>
<dbReference type="EMBL" id="CABEEZ010000002">
    <property type="protein sequence ID" value="VTR14523.1"/>
    <property type="molecule type" value="Genomic_DNA"/>
</dbReference>
<protein>
    <submittedName>
        <fullName evidence="2">Uncharacterized protein</fullName>
    </submittedName>
</protein>